<dbReference type="Proteomes" id="UP000070174">
    <property type="component" value="Unassembled WGS sequence"/>
</dbReference>
<evidence type="ECO:0000256" key="3">
    <source>
        <dbReference type="ARBA" id="ARBA00022960"/>
    </source>
</evidence>
<feature type="active site" description="Proton donor/acceptor" evidence="7">
    <location>
        <position position="206"/>
    </location>
</feature>
<evidence type="ECO:0000313" key="9">
    <source>
        <dbReference type="Proteomes" id="UP000070174"/>
    </source>
</evidence>
<keyword evidence="3 7" id="KW-0133">Cell shape</keyword>
<evidence type="ECO:0000256" key="4">
    <source>
        <dbReference type="ARBA" id="ARBA00022984"/>
    </source>
</evidence>
<comment type="pathway">
    <text evidence="7">Cell wall biogenesis; peptidoglycan biosynthesis.</text>
</comment>
<dbReference type="Gene3D" id="3.40.50.1860">
    <property type="match status" value="2"/>
</dbReference>
<feature type="binding site" evidence="7">
    <location>
        <begin position="32"/>
        <end position="33"/>
    </location>
    <ligand>
        <name>substrate</name>
    </ligand>
</feature>
<dbReference type="Pfam" id="PF01177">
    <property type="entry name" value="Asp_Glu_race"/>
    <property type="match status" value="1"/>
</dbReference>
<dbReference type="EMBL" id="LRQE01000003">
    <property type="protein sequence ID" value="KXA31771.1"/>
    <property type="molecule type" value="Genomic_DNA"/>
</dbReference>
<dbReference type="PANTHER" id="PTHR21198:SF2">
    <property type="entry name" value="GLUTAMATE RACEMASE"/>
    <property type="match status" value="1"/>
</dbReference>
<comment type="catalytic activity">
    <reaction evidence="1 7">
        <text>L-glutamate = D-glutamate</text>
        <dbReference type="Rhea" id="RHEA:12813"/>
        <dbReference type="ChEBI" id="CHEBI:29985"/>
        <dbReference type="ChEBI" id="CHEBI:29986"/>
        <dbReference type="EC" id="5.1.1.3"/>
    </reaction>
</comment>
<dbReference type="GO" id="GO:0009252">
    <property type="term" value="P:peptidoglycan biosynthetic process"/>
    <property type="evidence" value="ECO:0007669"/>
    <property type="project" value="UniProtKB-UniRule"/>
</dbReference>
<evidence type="ECO:0000256" key="6">
    <source>
        <dbReference type="ARBA" id="ARBA00023316"/>
    </source>
</evidence>
<dbReference type="PANTHER" id="PTHR21198">
    <property type="entry name" value="GLUTAMATE RACEMASE"/>
    <property type="match status" value="1"/>
</dbReference>
<dbReference type="InterPro" id="IPR033134">
    <property type="entry name" value="Asp/Glu_racemase_AS_2"/>
</dbReference>
<dbReference type="GO" id="GO:0008881">
    <property type="term" value="F:glutamate racemase activity"/>
    <property type="evidence" value="ECO:0007669"/>
    <property type="project" value="UniProtKB-UniRule"/>
</dbReference>
<feature type="binding site" evidence="7">
    <location>
        <begin position="64"/>
        <end position="65"/>
    </location>
    <ligand>
        <name>substrate</name>
    </ligand>
</feature>
<feature type="active site" description="Proton donor/acceptor" evidence="7">
    <location>
        <position position="95"/>
    </location>
</feature>
<dbReference type="PROSITE" id="PS00923">
    <property type="entry name" value="ASP_GLU_RACEMASE_1"/>
    <property type="match status" value="1"/>
</dbReference>
<feature type="binding site" evidence="7">
    <location>
        <begin position="96"/>
        <end position="97"/>
    </location>
    <ligand>
        <name>substrate</name>
    </ligand>
</feature>
<dbReference type="PROSITE" id="PS00924">
    <property type="entry name" value="ASP_GLU_RACEMASE_2"/>
    <property type="match status" value="1"/>
</dbReference>
<comment type="caution">
    <text evidence="8">The sequence shown here is derived from an EMBL/GenBank/DDBJ whole genome shotgun (WGS) entry which is preliminary data.</text>
</comment>
<evidence type="ECO:0000256" key="5">
    <source>
        <dbReference type="ARBA" id="ARBA00023235"/>
    </source>
</evidence>
<dbReference type="InterPro" id="IPR015942">
    <property type="entry name" value="Asp/Glu/hydantoin_racemase"/>
</dbReference>
<dbReference type="SUPFAM" id="SSF53681">
    <property type="entry name" value="Aspartate/glutamate racemase"/>
    <property type="match status" value="2"/>
</dbReference>
<dbReference type="GO" id="GO:0071555">
    <property type="term" value="P:cell wall organization"/>
    <property type="evidence" value="ECO:0007669"/>
    <property type="project" value="UniProtKB-KW"/>
</dbReference>
<accession>A0A133PSH5</accession>
<dbReference type="InterPro" id="IPR018187">
    <property type="entry name" value="Asp/Glu_racemase_AS_1"/>
</dbReference>
<keyword evidence="5 7" id="KW-0413">Isomerase</keyword>
<gene>
    <name evidence="7" type="primary">murI</name>
    <name evidence="8" type="ORF">HMPREF3229_00144</name>
</gene>
<dbReference type="InterPro" id="IPR004391">
    <property type="entry name" value="Glu_race"/>
</dbReference>
<keyword evidence="6 7" id="KW-0961">Cell wall biogenesis/degradation</keyword>
<feature type="binding site" evidence="7">
    <location>
        <begin position="207"/>
        <end position="208"/>
    </location>
    <ligand>
        <name>substrate</name>
    </ligand>
</feature>
<organism evidence="8">
    <name type="scientific">Peptoniphilus harei</name>
    <dbReference type="NCBI Taxonomy" id="54005"/>
    <lineage>
        <taxon>Bacteria</taxon>
        <taxon>Bacillati</taxon>
        <taxon>Bacillota</taxon>
        <taxon>Tissierellia</taxon>
        <taxon>Tissierellales</taxon>
        <taxon>Peptoniphilaceae</taxon>
        <taxon>Peptoniphilus</taxon>
    </lineage>
</organism>
<dbReference type="NCBIfam" id="TIGR00067">
    <property type="entry name" value="glut_race"/>
    <property type="match status" value="1"/>
</dbReference>
<dbReference type="EC" id="5.1.1.3" evidence="2 7"/>
<proteinExistence type="inferred from homology"/>
<reference evidence="8 9" key="1">
    <citation type="submission" date="2016-01" db="EMBL/GenBank/DDBJ databases">
        <authorList>
            <person name="Oliw E.H."/>
        </authorList>
    </citation>
    <scope>NUCLEOTIDE SEQUENCE [LARGE SCALE GENOMIC DNA]</scope>
    <source>
        <strain evidence="8 9">CMW7756A</strain>
    </source>
</reference>
<comment type="function">
    <text evidence="7">Provides the (R)-glutamate required for cell wall biosynthesis.</text>
</comment>
<evidence type="ECO:0000313" key="8">
    <source>
        <dbReference type="EMBL" id="KXA31771.1"/>
    </source>
</evidence>
<name>A0A133PSH5_9FIRM</name>
<dbReference type="GO" id="GO:0008360">
    <property type="term" value="P:regulation of cell shape"/>
    <property type="evidence" value="ECO:0007669"/>
    <property type="project" value="UniProtKB-KW"/>
</dbReference>
<dbReference type="UniPathway" id="UPA00219"/>
<dbReference type="FunFam" id="3.40.50.1860:FF:000001">
    <property type="entry name" value="Glutamate racemase"/>
    <property type="match status" value="1"/>
</dbReference>
<dbReference type="InterPro" id="IPR001920">
    <property type="entry name" value="Asp/Glu_race"/>
</dbReference>
<dbReference type="AlphaFoldDB" id="A0A133PSH5"/>
<sequence length="298" mass="34220">MILYSSFCFSQFIVLYKRVGDLMGNNVIGFYDSGVGGLSVLKVALNKIKNKNFVFFGDTLRMPYGARTNEEIKNYTMEVMGFFKDLDVDLSIIACNTATSHGLKESNERYKYPIIGVVEPGSENALERTKTKRVALVATKSCVESGVYDKVLKSMDPSIELRSVYCPDLTLAIERGEFEEEYMDGIVKKYLDYFEDYDFDTMILGCTHYPLVEDSFKRILKKQGKKVLMVDPAYKTVLDAMNILKIEKDNQEIPNRTIDFYITGDINLFRSTMEKIVDLSDFKVSFHQVDIKDLEKYR</sequence>
<protein>
    <recommendedName>
        <fullName evidence="2 7">Glutamate racemase</fullName>
        <ecNumber evidence="2 7">5.1.1.3</ecNumber>
    </recommendedName>
</protein>
<keyword evidence="4 7" id="KW-0573">Peptidoglycan synthesis</keyword>
<evidence type="ECO:0000256" key="2">
    <source>
        <dbReference type="ARBA" id="ARBA00013090"/>
    </source>
</evidence>
<dbReference type="PATRIC" id="fig|54005.3.peg.142"/>
<evidence type="ECO:0000256" key="1">
    <source>
        <dbReference type="ARBA" id="ARBA00001602"/>
    </source>
</evidence>
<comment type="similarity">
    <text evidence="7">Belongs to the aspartate/glutamate racemases family.</text>
</comment>
<evidence type="ECO:0000256" key="7">
    <source>
        <dbReference type="HAMAP-Rule" id="MF_00258"/>
    </source>
</evidence>
<dbReference type="HAMAP" id="MF_00258">
    <property type="entry name" value="Glu_racemase"/>
    <property type="match status" value="1"/>
</dbReference>